<feature type="region of interest" description="Disordered" evidence="1">
    <location>
        <begin position="1552"/>
        <end position="1580"/>
    </location>
</feature>
<dbReference type="GO" id="GO:0017056">
    <property type="term" value="F:structural constituent of nuclear pore"/>
    <property type="evidence" value="ECO:0007669"/>
    <property type="project" value="InterPro"/>
</dbReference>
<evidence type="ECO:0000313" key="3">
    <source>
        <dbReference type="Proteomes" id="UP001445335"/>
    </source>
</evidence>
<feature type="region of interest" description="Disordered" evidence="1">
    <location>
        <begin position="1042"/>
        <end position="1063"/>
    </location>
</feature>
<sequence length="2087" mass="207379">MQDISDRWWPSFQALYDALMESLSRSDGSPSQENLAECEPLLLRGLAIFQAPSAESRKLFSEQAALAKGKQKLQVHSQHRAAALEASHLLGLDEVQAYVLLRRWLARNPGEVAGVALLPAQRAALAAEYAMERLCLLKCLEGLLLHRYATADGDTEEAGGGALGALAARLLAADLEGALVAQLMANVGADAPADAAPGPQASTALVAAALPSPAVSGGALIPPGAGRAGAAARERAVAECCALLDALVALYAAAGRGCEAGRWVELASALRKGALAGGGGSGAGRRRAELLAALLLLQGLDLDAALAAAAAGSDQASHRLGSPEARRAVDEELLRWGREPLAAAQAPVALAWAAFAALAGAGGGEAERRQYEEHARRAAEAGALGGLAALAAHPGVVGGGPLGGLYRGVLLGALGAAVGAFGLSPASLPAAEADALLAAVCSLFEGQPELCEEFWAPGASGAHAALHHLLDEARGLFPAAPAPLLRLLGALASGRPAAAAASAYLGHLPAVACLHAQGDSRVARVGGRNEEAGQRVSAALPIELAGAVVLPEGVEGEVAPVPACVRTTTLRGAKSGAVLVRWRVASPAGAGHFLLLARLAHQLGVLRQAVAGIPGAPEGISSDTAAAAGEVADAVHLLARLAAAEPAIALQLAQADLVALVAAAAAVLPRLPQPPIDALGDCLDLAAALAASLPARLLSDLAAVPLLQPADPLAAAMDLYSRPNKGSLQDSRAALAFGSQDLPALAALTERCEAPAGRYPVTEGFLRLAAALLEAGVTDAAVQAHAAVVLTRVLPGHAHWRYAAGGVRWRVAAGALRVLRLALLAAAAPAVARPGAPDLATAVARALEQEGAADAALLPALPPLAAELEALAARGSSAEAAAAEALAGEWFALLPVLAARASGPCLAAALLQAPSAGRQPAAAVVASLAGSSWLDPGMRAGALRALAALAALGAELPREPLAACLPQGAGGALAPSVRAAMVEPWRPAAAAANPERFAAAAALLCAALAAHPSLVDALLYPAALAPPPDGADEAKALELAAPGAGVSTKPEKQRGARTPRAPPTWSALDGLWAALGDAPRLRAERPATLAAALHALLALFQASEVAWRPAELLRRQPGFWAALAAVLPDPGSAPSPSSPGVIPASALPGVFGTAGALEDSRGGQRHAAGVDPTKALHDSLDEAWRLAAEAYALQALALEAFAGAPAPANLASQQPRSVSWAPHTGGGGVGSGGGTDGGNAGGVWQVFEDWAKGSAGGRLPALLRRYIGDSDGNAGVSLGGSDGAALLQRLRADADAAAAELLSQALLEEALGPSLGRPGALLGELAARAAPLLGGFPSQAAAVKELSAFARHRSKAPSETLQPPPPPQLGPLGAELRRLHLGELLLSAAESPWGPDHASPGGSGAVVPGALRCGEAYVYDAGALAARLGRPLAAQLPAVRRLGDSMRAVSVAVSLADARLLALRSLRAAAATAARGPLSAQPKPAAAAAAAVDAAAALGAVLAPLLADAAAGEDPGAGTAIGWLRARLALAAEVAEVLLLALQRCPCAPLASAPLRTQPPQPGRPPTGARPSSNPSPAMDPGADMRLCADLLDLVRRWLGARWALGGVGMEAGLLEGFTGALLAGALLALQRVPPPDAAGGRPEELAALQDALERALAPLAGLCRERAAHASAALALVTLVLRRHLPASQWLPVMQQGALNVVELLDVTFERLVAAKAPTQAKPGAAEAEANALLGGALALATTMAQSAGGARLLVDQGVLTRLLALGRWLLGANGGGLGGLAEDSAPPSQGGAGAPAPPSGVDYGGAYLPGSGAPAPAHQQWLALAALAGLLQRGAAGWPEMCGALTALAVAGQARLLSALTPPAGTAAQPLTLAMLQEAERAAFLLGGLAASLGEWALALPGGLVAARRAAAAFVEFAALPSAAAAVACACAPVSPAEKALAAQPPALQLSAGWFGAAAEGSGRSSDFSALLAEAVYACAAQALSFLCAVAPEVADEEAGALGPEWPAALALAGLQQHSSASPDDATAAAAAARGAALARSLLAVAHAAAHLAAAAGVAPAAGGTAEAAEAVRWLAQAAVRGTPV</sequence>
<dbReference type="PANTHER" id="PTHR31431:SF1">
    <property type="entry name" value="NUCLEOPORIN NUP188"/>
    <property type="match status" value="1"/>
</dbReference>
<feature type="compositionally biased region" description="Gly residues" evidence="1">
    <location>
        <begin position="1224"/>
        <end position="1237"/>
    </location>
</feature>
<evidence type="ECO:0000313" key="2">
    <source>
        <dbReference type="EMBL" id="KAK9846575.1"/>
    </source>
</evidence>
<protein>
    <submittedName>
        <fullName evidence="2">Uncharacterized protein</fullName>
    </submittedName>
</protein>
<feature type="region of interest" description="Disordered" evidence="1">
    <location>
        <begin position="1213"/>
        <end position="1237"/>
    </location>
</feature>
<accession>A0AAW1SLZ2</accession>
<keyword evidence="3" id="KW-1185">Reference proteome</keyword>
<dbReference type="GO" id="GO:0044611">
    <property type="term" value="C:nuclear pore inner ring"/>
    <property type="evidence" value="ECO:0007669"/>
    <property type="project" value="TreeGrafter"/>
</dbReference>
<dbReference type="InterPro" id="IPR044840">
    <property type="entry name" value="Nup188"/>
</dbReference>
<dbReference type="GO" id="GO:0006405">
    <property type="term" value="P:RNA export from nucleus"/>
    <property type="evidence" value="ECO:0007669"/>
    <property type="project" value="TreeGrafter"/>
</dbReference>
<comment type="caution">
    <text evidence="2">The sequence shown here is derived from an EMBL/GenBank/DDBJ whole genome shotgun (WGS) entry which is preliminary data.</text>
</comment>
<name>A0AAW1SLZ2_9CHLO</name>
<dbReference type="GO" id="GO:0006606">
    <property type="term" value="P:protein import into nucleus"/>
    <property type="evidence" value="ECO:0007669"/>
    <property type="project" value="TreeGrafter"/>
</dbReference>
<proteinExistence type="predicted"/>
<evidence type="ECO:0000256" key="1">
    <source>
        <dbReference type="SAM" id="MobiDB-lite"/>
    </source>
</evidence>
<organism evidence="2 3">
    <name type="scientific">Elliptochloris bilobata</name>
    <dbReference type="NCBI Taxonomy" id="381761"/>
    <lineage>
        <taxon>Eukaryota</taxon>
        <taxon>Viridiplantae</taxon>
        <taxon>Chlorophyta</taxon>
        <taxon>core chlorophytes</taxon>
        <taxon>Trebouxiophyceae</taxon>
        <taxon>Trebouxiophyceae incertae sedis</taxon>
        <taxon>Elliptochloris clade</taxon>
        <taxon>Elliptochloris</taxon>
    </lineage>
</organism>
<reference evidence="2 3" key="1">
    <citation type="journal article" date="2024" name="Nat. Commun.">
        <title>Phylogenomics reveals the evolutionary origins of lichenization in chlorophyte algae.</title>
        <authorList>
            <person name="Puginier C."/>
            <person name="Libourel C."/>
            <person name="Otte J."/>
            <person name="Skaloud P."/>
            <person name="Haon M."/>
            <person name="Grisel S."/>
            <person name="Petersen M."/>
            <person name="Berrin J.G."/>
            <person name="Delaux P.M."/>
            <person name="Dal Grande F."/>
            <person name="Keller J."/>
        </authorList>
    </citation>
    <scope>NUCLEOTIDE SEQUENCE [LARGE SCALE GENOMIC DNA]</scope>
    <source>
        <strain evidence="2 3">SAG 245.80</strain>
    </source>
</reference>
<dbReference type="EMBL" id="JALJOU010000001">
    <property type="protein sequence ID" value="KAK9846575.1"/>
    <property type="molecule type" value="Genomic_DNA"/>
</dbReference>
<dbReference type="Proteomes" id="UP001445335">
    <property type="component" value="Unassembled WGS sequence"/>
</dbReference>
<dbReference type="PANTHER" id="PTHR31431">
    <property type="entry name" value="NUCLEOPORIN NUP188 HOMOLOG"/>
    <property type="match status" value="1"/>
</dbReference>
<gene>
    <name evidence="2" type="ORF">WJX81_006919</name>
</gene>